<keyword evidence="1 3" id="KW-0808">Transferase</keyword>
<comment type="caution">
    <text evidence="3">The sequence shown here is derived from an EMBL/GenBank/DDBJ whole genome shotgun (WGS) entry which is preliminary data.</text>
</comment>
<organism evidence="3 4">
    <name type="scientific">Eiseniibacteriota bacterium</name>
    <dbReference type="NCBI Taxonomy" id="2212470"/>
    <lineage>
        <taxon>Bacteria</taxon>
        <taxon>Candidatus Eiseniibacteriota</taxon>
    </lineage>
</organism>
<dbReference type="GO" id="GO:0016757">
    <property type="term" value="F:glycosyltransferase activity"/>
    <property type="evidence" value="ECO:0007669"/>
    <property type="project" value="InterPro"/>
</dbReference>
<evidence type="ECO:0000313" key="3">
    <source>
        <dbReference type="EMBL" id="NOT33998.1"/>
    </source>
</evidence>
<proteinExistence type="predicted"/>
<feature type="domain" description="Glycosyl transferase family 1" evidence="2">
    <location>
        <begin position="2"/>
        <end position="119"/>
    </location>
</feature>
<dbReference type="PANTHER" id="PTHR46401:SF2">
    <property type="entry name" value="GLYCOSYLTRANSFERASE WBBK-RELATED"/>
    <property type="match status" value="1"/>
</dbReference>
<dbReference type="Proteomes" id="UP000580839">
    <property type="component" value="Unassembled WGS sequence"/>
</dbReference>
<accession>A0A849SE52</accession>
<dbReference type="Pfam" id="PF00534">
    <property type="entry name" value="Glycos_transf_1"/>
    <property type="match status" value="1"/>
</dbReference>
<dbReference type="InterPro" id="IPR001296">
    <property type="entry name" value="Glyco_trans_1"/>
</dbReference>
<name>A0A849SE52_UNCEI</name>
<dbReference type="SUPFAM" id="SSF53756">
    <property type="entry name" value="UDP-Glycosyltransferase/glycogen phosphorylase"/>
    <property type="match status" value="1"/>
</dbReference>
<protein>
    <submittedName>
        <fullName evidence="3">Glycosyltransferase</fullName>
    </submittedName>
</protein>
<dbReference type="EMBL" id="JABFRW010000086">
    <property type="protein sequence ID" value="NOT33998.1"/>
    <property type="molecule type" value="Genomic_DNA"/>
</dbReference>
<dbReference type="PANTHER" id="PTHR46401">
    <property type="entry name" value="GLYCOSYLTRANSFERASE WBBK-RELATED"/>
    <property type="match status" value="1"/>
</dbReference>
<evidence type="ECO:0000259" key="2">
    <source>
        <dbReference type="Pfam" id="PF00534"/>
    </source>
</evidence>
<dbReference type="Gene3D" id="3.40.50.2000">
    <property type="entry name" value="Glycogen Phosphorylase B"/>
    <property type="match status" value="1"/>
</dbReference>
<evidence type="ECO:0000256" key="1">
    <source>
        <dbReference type="ARBA" id="ARBA00022679"/>
    </source>
</evidence>
<dbReference type="GO" id="GO:0009103">
    <property type="term" value="P:lipopolysaccharide biosynthetic process"/>
    <property type="evidence" value="ECO:0007669"/>
    <property type="project" value="TreeGrafter"/>
</dbReference>
<gene>
    <name evidence="3" type="ORF">HOP12_07500</name>
</gene>
<sequence>MLMVGVKCARKNVTMVLDALVRLRSAGVQVPRTIFVGNLREDVVPVTTGIAERGLADYATITNYVSDAAMRRVMWSSAALLFPSMYEGFGMPLVEALASRTRVLCTRLPTTIAILDKLGTYLAADAGALALAMRDACQSPRGLPSRLCNERLAILGAQNELQFATLRKWIDEALGTP</sequence>
<dbReference type="AlphaFoldDB" id="A0A849SE52"/>
<reference evidence="3 4" key="1">
    <citation type="submission" date="2020-04" db="EMBL/GenBank/DDBJ databases">
        <title>Metagenomic profiling of ammonia- and methane-oxidizing microorganisms in a Dutch drinking water treatment plant.</title>
        <authorList>
            <person name="Poghosyan L."/>
            <person name="Leucker S."/>
        </authorList>
    </citation>
    <scope>NUCLEOTIDE SEQUENCE [LARGE SCALE GENOMIC DNA]</scope>
    <source>
        <strain evidence="3">S-RSF-IL-03</strain>
    </source>
</reference>
<evidence type="ECO:0000313" key="4">
    <source>
        <dbReference type="Proteomes" id="UP000580839"/>
    </source>
</evidence>